<organism evidence="1 2">
    <name type="scientific">Aromia moschata</name>
    <dbReference type="NCBI Taxonomy" id="1265417"/>
    <lineage>
        <taxon>Eukaryota</taxon>
        <taxon>Metazoa</taxon>
        <taxon>Ecdysozoa</taxon>
        <taxon>Arthropoda</taxon>
        <taxon>Hexapoda</taxon>
        <taxon>Insecta</taxon>
        <taxon>Pterygota</taxon>
        <taxon>Neoptera</taxon>
        <taxon>Endopterygota</taxon>
        <taxon>Coleoptera</taxon>
        <taxon>Polyphaga</taxon>
        <taxon>Cucujiformia</taxon>
        <taxon>Chrysomeloidea</taxon>
        <taxon>Cerambycidae</taxon>
        <taxon>Cerambycinae</taxon>
        <taxon>Callichromatini</taxon>
        <taxon>Aromia</taxon>
    </lineage>
</organism>
<proteinExistence type="predicted"/>
<dbReference type="Proteomes" id="UP001162162">
    <property type="component" value="Unassembled WGS sequence"/>
</dbReference>
<dbReference type="EMBL" id="JAPWTK010000191">
    <property type="protein sequence ID" value="KAJ8946247.1"/>
    <property type="molecule type" value="Genomic_DNA"/>
</dbReference>
<keyword evidence="2" id="KW-1185">Reference proteome</keyword>
<protein>
    <submittedName>
        <fullName evidence="1">Uncharacterized protein</fullName>
    </submittedName>
</protein>
<dbReference type="AlphaFoldDB" id="A0AAV8Y4F2"/>
<evidence type="ECO:0000313" key="2">
    <source>
        <dbReference type="Proteomes" id="UP001162162"/>
    </source>
</evidence>
<comment type="caution">
    <text evidence="1">The sequence shown here is derived from an EMBL/GenBank/DDBJ whole genome shotgun (WGS) entry which is preliminary data.</text>
</comment>
<sequence>VLRCNMKCTPIRLSSRSEYNKSKWKYDKTFHRNIEPVFITNECHGNLGGLEEDFDMTFGIHNILDCLDDSGIRDDADTLNEDVYEVNSDIEELLKESMEIRQIVEQEGFKEKEKSAPYKKRKESKRKHKFKRTIRFSLSKPPSPNTEQIIRVDVTSNVSVDELRHPLNEKGIFGKDNCGNAKMTNGSGKDFDSGYSENGAINSDGDDEEFIIRCSQLALAQRGR</sequence>
<accession>A0AAV8Y4F2</accession>
<feature type="non-terminal residue" evidence="1">
    <location>
        <position position="1"/>
    </location>
</feature>
<reference evidence="1" key="1">
    <citation type="journal article" date="2023" name="Insect Mol. Biol.">
        <title>Genome sequencing provides insights into the evolution of gene families encoding plant cell wall-degrading enzymes in longhorned beetles.</title>
        <authorList>
            <person name="Shin N.R."/>
            <person name="Okamura Y."/>
            <person name="Kirsch R."/>
            <person name="Pauchet Y."/>
        </authorList>
    </citation>
    <scope>NUCLEOTIDE SEQUENCE</scope>
    <source>
        <strain evidence="1">AMC_N1</strain>
    </source>
</reference>
<gene>
    <name evidence="1" type="ORF">NQ318_004616</name>
</gene>
<name>A0AAV8Y4F2_9CUCU</name>
<evidence type="ECO:0000313" key="1">
    <source>
        <dbReference type="EMBL" id="KAJ8946247.1"/>
    </source>
</evidence>